<dbReference type="CDD" id="cd00118">
    <property type="entry name" value="LysM"/>
    <property type="match status" value="1"/>
</dbReference>
<dbReference type="Pfam" id="PF01476">
    <property type="entry name" value="LysM"/>
    <property type="match status" value="1"/>
</dbReference>
<comment type="caution">
    <text evidence="2">The sequence shown here is derived from an EMBL/GenBank/DDBJ whole genome shotgun (WGS) entry which is preliminary data.</text>
</comment>
<dbReference type="EMBL" id="BLYI01000062">
    <property type="protein sequence ID" value="GFO86348.1"/>
    <property type="molecule type" value="Genomic_DNA"/>
</dbReference>
<dbReference type="InterPro" id="IPR024300">
    <property type="entry name" value="SipL_SPOCS_dom"/>
</dbReference>
<keyword evidence="3" id="KW-1185">Reference proteome</keyword>
<proteinExistence type="predicted"/>
<dbReference type="RefSeq" id="WP_201312003.1">
    <property type="nucleotide sequence ID" value="NZ_BLYI01000062.1"/>
</dbReference>
<dbReference type="AlphaFoldDB" id="A0A916VEG2"/>
<accession>A0A916VEG2</accession>
<name>A0A916VEG2_9FIRM</name>
<gene>
    <name evidence="2" type="ORF">ANBU17_26950</name>
</gene>
<sequence length="519" mass="59244">MEFNKKDFYGIASKDRKRVQITIDQDCNVPDTKPDVEKMIQTKGIVQVQETEMMVDRIRMKGELKFQGLYGTSDPRTFLESLEYSLPFEEYIHIDGVIPADYVKVRYTIDDINTVLINSRKLSIRVLLTFILQVNEEMKEEAIVDIYDEDVSTLKKEIQVTDLIVNKKDIARLKEELVLPANKANLYEILWSQIDMENLQGKIGDHVIEIQGTMHVFLLYLGEDDQMPVQYARWEVPVATEMECYECAPGMVGRIGLTLGSQQLEVRPDADGEERVISVDATLDCDIKIYEDQTLSYVDDGYTMRAKLIPEYKIFDFETLIGKNQAIMKTVKNFPIKQEPGKLLQVLTVKGSCSVDDVEVTEQGLKAEGVWMADVLYLSTDDQMPVMSDSYMEPFSFFIEAKGLTGEDDYQLDVRLDQMTAVPTEGNEIEIKAAVVFDFISFRKKKQRVMTDIKEEPLDYDAIQKIPGIVGYIVKEGDSLWSIAKNYFTTVESIQEQNGGVEEVNPGDRLLIVKEMGNQ</sequence>
<dbReference type="Pfam" id="PF12673">
    <property type="entry name" value="SipL"/>
    <property type="match status" value="2"/>
</dbReference>
<evidence type="ECO:0000313" key="2">
    <source>
        <dbReference type="EMBL" id="GFO86348.1"/>
    </source>
</evidence>
<feature type="domain" description="LysM" evidence="1">
    <location>
        <begin position="470"/>
        <end position="514"/>
    </location>
</feature>
<evidence type="ECO:0000259" key="1">
    <source>
        <dbReference type="PROSITE" id="PS51782"/>
    </source>
</evidence>
<dbReference type="Proteomes" id="UP000613208">
    <property type="component" value="Unassembled WGS sequence"/>
</dbReference>
<evidence type="ECO:0000313" key="3">
    <source>
        <dbReference type="Proteomes" id="UP000613208"/>
    </source>
</evidence>
<dbReference type="SMART" id="SM00257">
    <property type="entry name" value="LysM"/>
    <property type="match status" value="1"/>
</dbReference>
<dbReference type="SUPFAM" id="SSF54106">
    <property type="entry name" value="LysM domain"/>
    <property type="match status" value="1"/>
</dbReference>
<organism evidence="2 3">
    <name type="scientific">Anaerostipes butyraticus</name>
    <dbReference type="NCBI Taxonomy" id="645466"/>
    <lineage>
        <taxon>Bacteria</taxon>
        <taxon>Bacillati</taxon>
        <taxon>Bacillota</taxon>
        <taxon>Clostridia</taxon>
        <taxon>Lachnospirales</taxon>
        <taxon>Lachnospiraceae</taxon>
        <taxon>Anaerostipes</taxon>
    </lineage>
</organism>
<dbReference type="Gene3D" id="3.10.350.10">
    <property type="entry name" value="LysM domain"/>
    <property type="match status" value="1"/>
</dbReference>
<reference evidence="2" key="1">
    <citation type="submission" date="2020-06" db="EMBL/GenBank/DDBJ databases">
        <title>Characterization of fructooligosaccharide metabolism and fructooligosaccharide-degrading enzymes in human commensal butyrate producers.</title>
        <authorList>
            <person name="Tanno H."/>
            <person name="Fujii T."/>
            <person name="Hirano K."/>
            <person name="Maeno S."/>
            <person name="Tonozuka T."/>
            <person name="Sakamoto M."/>
            <person name="Ohkuma M."/>
            <person name="Tochio T."/>
            <person name="Endo A."/>
        </authorList>
    </citation>
    <scope>NUCLEOTIDE SEQUENCE</scope>
    <source>
        <strain evidence="2">JCM 17466</strain>
    </source>
</reference>
<protein>
    <submittedName>
        <fullName evidence="2">Peptidase M23</fullName>
    </submittedName>
</protein>
<dbReference type="InterPro" id="IPR018392">
    <property type="entry name" value="LysM"/>
</dbReference>
<dbReference type="InterPro" id="IPR036779">
    <property type="entry name" value="LysM_dom_sf"/>
</dbReference>
<dbReference type="PROSITE" id="PS51782">
    <property type="entry name" value="LYSM"/>
    <property type="match status" value="1"/>
</dbReference>